<evidence type="ECO:0000313" key="1">
    <source>
        <dbReference type="EMBL" id="MWG36194.1"/>
    </source>
</evidence>
<keyword evidence="2" id="KW-1185">Reference proteome</keyword>
<dbReference type="SUPFAM" id="SSF46785">
    <property type="entry name" value="Winged helix' DNA-binding domain"/>
    <property type="match status" value="1"/>
</dbReference>
<comment type="caution">
    <text evidence="1">The sequence shown here is derived from an EMBL/GenBank/DDBJ whole genome shotgun (WGS) entry which is preliminary data.</text>
</comment>
<reference evidence="1 2" key="1">
    <citation type="submission" date="2019-12" db="EMBL/GenBank/DDBJ databases">
        <title>Halocatena pleomorpha gen. nov. sp. nov., an extremely halophilic archaeon of family Halobacteriaceae isolated from saltpan soil.</title>
        <authorList>
            <person name="Pal Y."/>
            <person name="Verma A."/>
            <person name="Krishnamurthi S."/>
            <person name="Kumar P."/>
        </authorList>
    </citation>
    <scope>NUCLEOTIDE SEQUENCE [LARGE SCALE GENOMIC DNA]</scope>
    <source>
        <strain evidence="1 2">JCM 16495</strain>
    </source>
</reference>
<evidence type="ECO:0000313" key="2">
    <source>
        <dbReference type="Proteomes" id="UP000451471"/>
    </source>
</evidence>
<dbReference type="InterPro" id="IPR036390">
    <property type="entry name" value="WH_DNA-bd_sf"/>
</dbReference>
<dbReference type="Gene3D" id="1.10.10.10">
    <property type="entry name" value="Winged helix-like DNA-binding domain superfamily/Winged helix DNA-binding domain"/>
    <property type="match status" value="1"/>
</dbReference>
<gene>
    <name evidence="1" type="ORF">GQS65_17170</name>
</gene>
<proteinExistence type="predicted"/>
<dbReference type="EMBL" id="WSZK01000031">
    <property type="protein sequence ID" value="MWG36194.1"/>
    <property type="molecule type" value="Genomic_DNA"/>
</dbReference>
<dbReference type="AlphaFoldDB" id="A0A6B0GN40"/>
<sequence>MVKRVKWLSKIDYFIFEFFDDHDIEVSPKVLAANIGYDAGYAGKRLRALSTSGLLQQNENDLYELSDLGREFLAGDLATDEVEALDPSEQ</sequence>
<accession>A0A6B0GN40</accession>
<dbReference type="OrthoDB" id="285635at2157"/>
<dbReference type="InterPro" id="IPR036388">
    <property type="entry name" value="WH-like_DNA-bd_sf"/>
</dbReference>
<dbReference type="Proteomes" id="UP000451471">
    <property type="component" value="Unassembled WGS sequence"/>
</dbReference>
<organism evidence="1 2">
    <name type="scientific">Halomarina oriensis</name>
    <dbReference type="NCBI Taxonomy" id="671145"/>
    <lineage>
        <taxon>Archaea</taxon>
        <taxon>Methanobacteriati</taxon>
        <taxon>Methanobacteriota</taxon>
        <taxon>Stenosarchaea group</taxon>
        <taxon>Halobacteria</taxon>
        <taxon>Halobacteriales</taxon>
        <taxon>Natronomonadaceae</taxon>
        <taxon>Halomarina</taxon>
    </lineage>
</organism>
<name>A0A6B0GN40_9EURY</name>
<protein>
    <submittedName>
        <fullName evidence="1">Phage repressor protein</fullName>
    </submittedName>
</protein>